<comment type="caution">
    <text evidence="2">The sequence shown here is derived from an EMBL/GenBank/DDBJ whole genome shotgun (WGS) entry which is preliminary data.</text>
</comment>
<name>A0ABV9XWL0_9PSEU</name>
<dbReference type="RefSeq" id="WP_344036480.1">
    <property type="nucleotide sequence ID" value="NZ_BAAAKE010000005.1"/>
</dbReference>
<evidence type="ECO:0000313" key="3">
    <source>
        <dbReference type="Proteomes" id="UP001595833"/>
    </source>
</evidence>
<sequence>MPYTEHGHWYGDGEPTGEPPGPVVHCGGPAVCVACGRAAGGTPLTNLLDSVAADHAAAVPGPRGPRVTTEEMRRACVRTADAFTAVAATMIPEGELAVTADRLYDLGESLREFGTLYGRYFLQAGHGTSSRSGPEFDDPDGPLGGPGFAPC</sequence>
<keyword evidence="3" id="KW-1185">Reference proteome</keyword>
<organism evidence="2 3">
    <name type="scientific">Saccharothrix xinjiangensis</name>
    <dbReference type="NCBI Taxonomy" id="204798"/>
    <lineage>
        <taxon>Bacteria</taxon>
        <taxon>Bacillati</taxon>
        <taxon>Actinomycetota</taxon>
        <taxon>Actinomycetes</taxon>
        <taxon>Pseudonocardiales</taxon>
        <taxon>Pseudonocardiaceae</taxon>
        <taxon>Saccharothrix</taxon>
    </lineage>
</organism>
<dbReference type="Proteomes" id="UP001595833">
    <property type="component" value="Unassembled WGS sequence"/>
</dbReference>
<evidence type="ECO:0000256" key="1">
    <source>
        <dbReference type="SAM" id="MobiDB-lite"/>
    </source>
</evidence>
<reference evidence="3" key="1">
    <citation type="journal article" date="2019" name="Int. J. Syst. Evol. Microbiol.">
        <title>The Global Catalogue of Microorganisms (GCM) 10K type strain sequencing project: providing services to taxonomists for standard genome sequencing and annotation.</title>
        <authorList>
            <consortium name="The Broad Institute Genomics Platform"/>
            <consortium name="The Broad Institute Genome Sequencing Center for Infectious Disease"/>
            <person name="Wu L."/>
            <person name="Ma J."/>
        </authorList>
    </citation>
    <scope>NUCLEOTIDE SEQUENCE [LARGE SCALE GENOMIC DNA]</scope>
    <source>
        <strain evidence="3">KCTC 12848</strain>
    </source>
</reference>
<feature type="region of interest" description="Disordered" evidence="1">
    <location>
        <begin position="128"/>
        <end position="151"/>
    </location>
</feature>
<dbReference type="EMBL" id="JBHSJB010000007">
    <property type="protein sequence ID" value="MFC5053620.1"/>
    <property type="molecule type" value="Genomic_DNA"/>
</dbReference>
<proteinExistence type="predicted"/>
<protein>
    <submittedName>
        <fullName evidence="2">Uncharacterized protein</fullName>
    </submittedName>
</protein>
<accession>A0ABV9XWL0</accession>
<evidence type="ECO:0000313" key="2">
    <source>
        <dbReference type="EMBL" id="MFC5053620.1"/>
    </source>
</evidence>
<gene>
    <name evidence="2" type="ORF">ACFPFM_07595</name>
</gene>
<feature type="compositionally biased region" description="Gly residues" evidence="1">
    <location>
        <begin position="142"/>
        <end position="151"/>
    </location>
</feature>